<proteinExistence type="predicted"/>
<evidence type="ECO:0000313" key="1">
    <source>
        <dbReference type="EMBL" id="MRX55767.1"/>
    </source>
</evidence>
<dbReference type="Proteomes" id="UP000441585">
    <property type="component" value="Unassembled WGS sequence"/>
</dbReference>
<name>A0A6I2MF27_9BACI</name>
<dbReference type="EMBL" id="WKKF01000006">
    <property type="protein sequence ID" value="MRX55767.1"/>
    <property type="molecule type" value="Genomic_DNA"/>
</dbReference>
<sequence>MTNTVLLNQTELKPYSFKKETDDNGAVKITMDFKVHSSNYHAITTLLYNQTFEVYVPGENLSFKGTIINYTASLTNLYEEGAVGDFHLELLEIQ</sequence>
<dbReference type="SUPFAM" id="SSF159173">
    <property type="entry name" value="YkvR-like"/>
    <property type="match status" value="1"/>
</dbReference>
<gene>
    <name evidence="1" type="ORF">GJU41_17530</name>
</gene>
<dbReference type="Gene3D" id="2.40.30.80">
    <property type="entry name" value="YkvR-like"/>
    <property type="match status" value="1"/>
</dbReference>
<keyword evidence="2" id="KW-1185">Reference proteome</keyword>
<dbReference type="RefSeq" id="WP_070876287.1">
    <property type="nucleotide sequence ID" value="NZ_CAJGAA010000008.1"/>
</dbReference>
<organism evidence="1 2">
    <name type="scientific">Metabacillus idriensis</name>
    <dbReference type="NCBI Taxonomy" id="324768"/>
    <lineage>
        <taxon>Bacteria</taxon>
        <taxon>Bacillati</taxon>
        <taxon>Bacillota</taxon>
        <taxon>Bacilli</taxon>
        <taxon>Bacillales</taxon>
        <taxon>Bacillaceae</taxon>
        <taxon>Metabacillus</taxon>
    </lineage>
</organism>
<evidence type="ECO:0000313" key="2">
    <source>
        <dbReference type="Proteomes" id="UP000441585"/>
    </source>
</evidence>
<accession>A0A6I2MF27</accession>
<dbReference type="Pfam" id="PF11514">
    <property type="entry name" value="DUF3219"/>
    <property type="match status" value="1"/>
</dbReference>
<dbReference type="InterPro" id="IPR021596">
    <property type="entry name" value="DUF3219"/>
</dbReference>
<protein>
    <submittedName>
        <fullName evidence="1">DUF3219 family protein</fullName>
    </submittedName>
</protein>
<dbReference type="AlphaFoldDB" id="A0A6I2MF27"/>
<reference evidence="1 2" key="1">
    <citation type="submission" date="2019-11" db="EMBL/GenBank/DDBJ databases">
        <title>Bacillus idriensis genome.</title>
        <authorList>
            <person name="Konopka E.N."/>
            <person name="Newman J.D."/>
        </authorList>
    </citation>
    <scope>NUCLEOTIDE SEQUENCE [LARGE SCALE GENOMIC DNA]</scope>
    <source>
        <strain evidence="1 2">DSM 19097</strain>
    </source>
</reference>
<dbReference type="InterPro" id="IPR023105">
    <property type="entry name" value="YkvR-like_sf"/>
</dbReference>
<comment type="caution">
    <text evidence="1">The sequence shown here is derived from an EMBL/GenBank/DDBJ whole genome shotgun (WGS) entry which is preliminary data.</text>
</comment>